<dbReference type="RefSeq" id="WP_206966930.1">
    <property type="nucleotide sequence ID" value="NZ_BAAAJJ010000003.1"/>
</dbReference>
<keyword evidence="1" id="KW-0472">Membrane</keyword>
<dbReference type="Proteomes" id="UP000664167">
    <property type="component" value="Unassembled WGS sequence"/>
</dbReference>
<sequence>MAAHAAVPVRRRTRDPHAGAVAWPLFIVLGAVYGFLAAFNLRDGGPVTGGQIAVGLISGGVIVVMAVLLFLFQHSLPRELRAAAYGVLVGTATGFLYSLTGASILRSVGLGAALGVGAGLVMFYIFYTHED</sequence>
<feature type="transmembrane region" description="Helical" evidence="1">
    <location>
        <begin position="83"/>
        <end position="102"/>
    </location>
</feature>
<gene>
    <name evidence="2" type="ORF">J0695_29000</name>
</gene>
<feature type="transmembrane region" description="Helical" evidence="1">
    <location>
        <begin position="51"/>
        <end position="71"/>
    </location>
</feature>
<reference evidence="2" key="1">
    <citation type="submission" date="2021-03" db="EMBL/GenBank/DDBJ databases">
        <title>Streptomyces poriferae sp. nov., a novel marine sponge-derived Actinobacteria species with anti-MRSA activity.</title>
        <authorList>
            <person name="Sandoval-Powers M."/>
            <person name="Kralova S."/>
            <person name="Nguyen G.-S."/>
            <person name="Fawwal D."/>
            <person name="Degnes K."/>
            <person name="Klinkenberg G."/>
            <person name="Sletta H."/>
            <person name="Wentzel A."/>
            <person name="Liles M.R."/>
        </authorList>
    </citation>
    <scope>NUCLEOTIDE SEQUENCE</scope>
    <source>
        <strain evidence="2">DSM 41794</strain>
    </source>
</reference>
<accession>A0A939JIR4</accession>
<organism evidence="2 3">
    <name type="scientific">Streptomyces beijiangensis</name>
    <dbReference type="NCBI Taxonomy" id="163361"/>
    <lineage>
        <taxon>Bacteria</taxon>
        <taxon>Bacillati</taxon>
        <taxon>Actinomycetota</taxon>
        <taxon>Actinomycetes</taxon>
        <taxon>Kitasatosporales</taxon>
        <taxon>Streptomycetaceae</taxon>
        <taxon>Streptomyces</taxon>
    </lineage>
</organism>
<name>A0A939JIR4_9ACTN</name>
<evidence type="ECO:0000256" key="1">
    <source>
        <dbReference type="SAM" id="Phobius"/>
    </source>
</evidence>
<evidence type="ECO:0000313" key="2">
    <source>
        <dbReference type="EMBL" id="MBO0515793.1"/>
    </source>
</evidence>
<keyword evidence="1" id="KW-0812">Transmembrane</keyword>
<keyword evidence="1" id="KW-1133">Transmembrane helix</keyword>
<feature type="transmembrane region" description="Helical" evidence="1">
    <location>
        <begin position="108"/>
        <end position="127"/>
    </location>
</feature>
<evidence type="ECO:0000313" key="3">
    <source>
        <dbReference type="Proteomes" id="UP000664167"/>
    </source>
</evidence>
<proteinExistence type="predicted"/>
<comment type="caution">
    <text evidence="2">The sequence shown here is derived from an EMBL/GenBank/DDBJ whole genome shotgun (WGS) entry which is preliminary data.</text>
</comment>
<feature type="transmembrane region" description="Helical" evidence="1">
    <location>
        <begin position="20"/>
        <end position="39"/>
    </location>
</feature>
<keyword evidence="3" id="KW-1185">Reference proteome</keyword>
<protein>
    <submittedName>
        <fullName evidence="2">Uncharacterized protein</fullName>
    </submittedName>
</protein>
<dbReference type="AlphaFoldDB" id="A0A939JIR4"/>
<dbReference type="EMBL" id="JAFLRJ010000327">
    <property type="protein sequence ID" value="MBO0515793.1"/>
    <property type="molecule type" value="Genomic_DNA"/>
</dbReference>